<feature type="region of interest" description="Disordered" evidence="1">
    <location>
        <begin position="693"/>
        <end position="713"/>
    </location>
</feature>
<protein>
    <recommendedName>
        <fullName evidence="2">DUF6571 domain-containing protein</fullName>
    </recommendedName>
</protein>
<keyword evidence="4" id="KW-1185">Reference proteome</keyword>
<organism evidence="3 4">
    <name type="scientific">Actinomyces howellii</name>
    <dbReference type="NCBI Taxonomy" id="52771"/>
    <lineage>
        <taxon>Bacteria</taxon>
        <taxon>Bacillati</taxon>
        <taxon>Actinomycetota</taxon>
        <taxon>Actinomycetes</taxon>
        <taxon>Actinomycetales</taxon>
        <taxon>Actinomycetaceae</taxon>
        <taxon>Actinomyces</taxon>
    </lineage>
</organism>
<dbReference type="EMBL" id="LR134350">
    <property type="protein sequence ID" value="VEG28996.1"/>
    <property type="molecule type" value="Genomic_DNA"/>
</dbReference>
<evidence type="ECO:0000259" key="2">
    <source>
        <dbReference type="Pfam" id="PF20211"/>
    </source>
</evidence>
<accession>A0A448HI21</accession>
<sequence>MAYVYLDPEGLQTYINDLESHATDMDDERATVSRVNTSESDPAGIAGSINLGSTIDQRCADLREKKNELQIRLDEAVAMNESGITPMDAEGRVAYYLPDAGPGSQDTVENVQAYNSESVANAEADAAAMAQARSSRDGVAEDGRTVDDILEEMAKHQDVPAYGATFVNTYGIEEFIELPIGMRWNYTSTAGSGGTASGQPKLTTDWDAVDRANGILGHILAAATRTESYPEGYSSWSDAMYATVTEEGHRGRMSSLNALLAAPGAVYDTETLVELGDQFEDLPFDGDPASSTPDSVNGWHDDDYGWMYNEGRALTGSSMDPMYGVMMAMGNNPDAAHEYLTAGNGHPDGDAGWEVSPEMEERWRLLTERSWDSEVGLDAFTAAQAAVSSKRGDSDSDVSDSATWVTARAIEHMVNEVPSDQYTDAMKENLSVVVANCSSEAVAVAQGGSPKGLGLSGEEPEQSTAITSLIYRIIDNENAAATVSAGMAQSAADRTDVTTIGNLELKYAKLGAVYGYLDAIGTERQADLSGASASEEEAAKNSVNTALSVVMMVAGTAVSGPAASLAWGVGTTITKPLIADQLVPESSDPSVQIPVGRRALESQGYIEAVNSGLLPGGDAVYNEEFITDQHGNRYEWCVTDDEGNPYFDLSVGSKDDQSDEVHDWAILVEESVPNDLDGGAFGRVNSGVETGVGRGEARIKGGSTSVDRVEIKK</sequence>
<proteinExistence type="predicted"/>
<feature type="domain" description="DUF6571" evidence="2">
    <location>
        <begin position="1"/>
        <end position="698"/>
    </location>
</feature>
<dbReference type="InterPro" id="IPR046701">
    <property type="entry name" value="DUF6571"/>
</dbReference>
<dbReference type="KEGG" id="ahw:NCTC11636_01826"/>
<dbReference type="RefSeq" id="WP_126382840.1">
    <property type="nucleotide sequence ID" value="NZ_LR134350.1"/>
</dbReference>
<evidence type="ECO:0000256" key="1">
    <source>
        <dbReference type="SAM" id="MobiDB-lite"/>
    </source>
</evidence>
<evidence type="ECO:0000313" key="4">
    <source>
        <dbReference type="Proteomes" id="UP000266895"/>
    </source>
</evidence>
<evidence type="ECO:0000313" key="3">
    <source>
        <dbReference type="EMBL" id="VEG28996.1"/>
    </source>
</evidence>
<reference evidence="3 4" key="1">
    <citation type="submission" date="2018-12" db="EMBL/GenBank/DDBJ databases">
        <authorList>
            <consortium name="Pathogen Informatics"/>
        </authorList>
    </citation>
    <scope>NUCLEOTIDE SEQUENCE [LARGE SCALE GENOMIC DNA]</scope>
    <source>
        <strain evidence="3 4">NCTC11636</strain>
    </source>
</reference>
<gene>
    <name evidence="3" type="ORF">NCTC11636_01826</name>
</gene>
<name>A0A448HI21_9ACTO</name>
<dbReference type="AlphaFoldDB" id="A0A448HI21"/>
<dbReference type="Proteomes" id="UP000266895">
    <property type="component" value="Chromosome"/>
</dbReference>
<dbReference type="OrthoDB" id="3251207at2"/>
<dbReference type="Pfam" id="PF20211">
    <property type="entry name" value="DUF6571"/>
    <property type="match status" value="1"/>
</dbReference>